<reference evidence="1" key="1">
    <citation type="submission" date="2021-01" db="EMBL/GenBank/DDBJ databases">
        <authorList>
            <consortium name="Genoscope - CEA"/>
            <person name="William W."/>
        </authorList>
    </citation>
    <scope>NUCLEOTIDE SEQUENCE</scope>
</reference>
<dbReference type="EMBL" id="CAJJDP010000089">
    <property type="protein sequence ID" value="CAD8187281.1"/>
    <property type="molecule type" value="Genomic_DNA"/>
</dbReference>
<organism evidence="1 2">
    <name type="scientific">Paramecium octaurelia</name>
    <dbReference type="NCBI Taxonomy" id="43137"/>
    <lineage>
        <taxon>Eukaryota</taxon>
        <taxon>Sar</taxon>
        <taxon>Alveolata</taxon>
        <taxon>Ciliophora</taxon>
        <taxon>Intramacronucleata</taxon>
        <taxon>Oligohymenophorea</taxon>
        <taxon>Peniculida</taxon>
        <taxon>Parameciidae</taxon>
        <taxon>Paramecium</taxon>
    </lineage>
</organism>
<evidence type="ECO:0000313" key="2">
    <source>
        <dbReference type="Proteomes" id="UP000683925"/>
    </source>
</evidence>
<evidence type="ECO:0000313" key="1">
    <source>
        <dbReference type="EMBL" id="CAD8187281.1"/>
    </source>
</evidence>
<comment type="caution">
    <text evidence="1">The sequence shown here is derived from an EMBL/GenBank/DDBJ whole genome shotgun (WGS) entry which is preliminary data.</text>
</comment>
<dbReference type="AlphaFoldDB" id="A0A8S1WE35"/>
<protein>
    <submittedName>
        <fullName evidence="1">Uncharacterized protein</fullName>
    </submittedName>
</protein>
<dbReference type="Proteomes" id="UP000683925">
    <property type="component" value="Unassembled WGS sequence"/>
</dbReference>
<name>A0A8S1WE35_PAROT</name>
<sequence length="266" mass="31309">MNHITKDNLINLNSKLTDENYRLTLLVYIQRQLNLAAVQINQTQQLKERLEIVQLELIQLKRDNQTQKNSYIIVYHPDEEQILKKVIENVRTDFTEREQKRLKKIRSNRIKQINNFETNLSKLIELSVELIISWIGFGQQPSSLNSSMIAPNVLIKSIQQPNLTIESKQWRRVDFSSNSNNQIAKFVIQRSQITKKQYSKNNLELFLLFKVLIRSNEIQNKQTIIILILWIDQYSLILFLKLKSIIIIYANLPSTSCKSKTQVTQK</sequence>
<gene>
    <name evidence="1" type="ORF">POCTA_138.1.T0900001</name>
</gene>
<accession>A0A8S1WE35</accession>
<keyword evidence="2" id="KW-1185">Reference proteome</keyword>
<proteinExistence type="predicted"/>